<name>A0A523XNU6_UNCT6</name>
<dbReference type="SUPFAM" id="SSF49344">
    <property type="entry name" value="CBD9-like"/>
    <property type="match status" value="1"/>
</dbReference>
<keyword evidence="1" id="KW-0732">Signal</keyword>
<feature type="chain" id="PRO_5021956637" evidence="1">
    <location>
        <begin position="29"/>
        <end position="962"/>
    </location>
</feature>
<dbReference type="InterPro" id="IPR026444">
    <property type="entry name" value="Secre_tail"/>
</dbReference>
<feature type="signal peptide" evidence="1">
    <location>
        <begin position="1"/>
        <end position="28"/>
    </location>
</feature>
<organism evidence="3 4">
    <name type="scientific">candidate division TA06 bacterium</name>
    <dbReference type="NCBI Taxonomy" id="2250710"/>
    <lineage>
        <taxon>Bacteria</taxon>
        <taxon>Bacteria division TA06</taxon>
    </lineage>
</organism>
<sequence length="962" mass="104346">MEQGGVAMKKILIFCAVLALALALPLSAAGKKLDAAVSAGPAVKTTLDFESSPGIALGSGGPDGYGYMWIDSDTAGGPAFEWVGITAMEGGSGTNTGIAGDDTMDVINMSPFGFPFYEGSFDVINVSSNGFLSFSYSGYSYPTNLPLPDSNITDGLFLFWDDLDLRVQGSIWYWYDSANTRFIVEFYDVLHFGSGGPYSFEVILHADGTILFQYLDMNTPTNSSTIGIQGADGSSNYFLQYYSNGAPFANEVHDSLAIRFAYQKLEHDVKPLNIITPIANVDPGGVIDIEANILNYGLNPESFDVGAEVESSGVVIYQCFEHVSDLDPSEVTAVVFSDPWFVPAGEGLSYDVTVYTMLLGDMNSANDTISLTTRAVTTEKLCIDDGVMVNAYAWFDADNVWGVRYTPPDYPTVIESVWVYILSFGDPYYPWPDAVHQEFQISIFDEVGGMPGTELFADTVLADDTPPSWVSAYPNVEITSGDFWVANHQLTSNPTCEGMGVDVAMDYPNLNWGRIGGTWQTYSLSGDLMMCAFVRLLAAHDVATESVDEPGPIVEAEALINPVGTVKNVGKNTESFEVACIIDSAGTTIWADTLPIFDLDPGDSEQIVFSAWQVGPHGVQYGVTIRTILAADQRNGNNAKAVQTNSFKVVYEIASPPTSNPPTMDGIIDFAEWSDANLEDISDILAKYEELNMPGSAMLYVKNDNDYVYFAIDAYFDATRSDWDNMWLFFDDNNDGVFPPPGTDGEGGIGLFYTSLLDLAVYLPLYSDGSTGDMNGVSFPAATAMPIGHEQYEIAIPLGTLPEELNCSPADTVGMLIVVTDTTTDSRETGGWWVQSIDPANWNDPSFYGKLLLSVEVGVEEKHPARKASPTVSFLSQNVPNPFRDCTTVRFGVARDCFVSVDVFDVAGRLVKNIFSGETNRGLNSATWDGTSEAGVEVSSGTYFIRMAGAGENFVKRVVMVR</sequence>
<dbReference type="InterPro" id="IPR025965">
    <property type="entry name" value="FlgD/Vpr_Ig-like"/>
</dbReference>
<reference evidence="3 4" key="1">
    <citation type="submission" date="2019-03" db="EMBL/GenBank/DDBJ databases">
        <title>Metabolic potential of uncultured bacteria and archaea associated with petroleum seepage in deep-sea sediments.</title>
        <authorList>
            <person name="Dong X."/>
            <person name="Hubert C."/>
        </authorList>
    </citation>
    <scope>NUCLEOTIDE SEQUENCE [LARGE SCALE GENOMIC DNA]</scope>
    <source>
        <strain evidence="3">E29_bin36</strain>
    </source>
</reference>
<accession>A0A523XNU6</accession>
<dbReference type="Gene3D" id="2.60.40.1190">
    <property type="match status" value="1"/>
</dbReference>
<protein>
    <submittedName>
        <fullName evidence="3">T9SS type A sorting domain-containing protein</fullName>
    </submittedName>
</protein>
<dbReference type="Proteomes" id="UP000315534">
    <property type="component" value="Unassembled WGS sequence"/>
</dbReference>
<dbReference type="Gene3D" id="2.60.40.4070">
    <property type="match status" value="1"/>
</dbReference>
<dbReference type="EMBL" id="SOIP01000283">
    <property type="protein sequence ID" value="TET80958.1"/>
    <property type="molecule type" value="Genomic_DNA"/>
</dbReference>
<feature type="domain" description="FlgD/Vpr Ig-like" evidence="2">
    <location>
        <begin position="899"/>
        <end position="949"/>
    </location>
</feature>
<dbReference type="AlphaFoldDB" id="A0A523XNU6"/>
<evidence type="ECO:0000256" key="1">
    <source>
        <dbReference type="SAM" id="SignalP"/>
    </source>
</evidence>
<comment type="caution">
    <text evidence="3">The sequence shown here is derived from an EMBL/GenBank/DDBJ whole genome shotgun (WGS) entry which is preliminary data.</text>
</comment>
<gene>
    <name evidence="3" type="ORF">E3J38_04720</name>
</gene>
<dbReference type="NCBIfam" id="TIGR04183">
    <property type="entry name" value="Por_Secre_tail"/>
    <property type="match status" value="1"/>
</dbReference>
<proteinExistence type="predicted"/>
<evidence type="ECO:0000313" key="3">
    <source>
        <dbReference type="EMBL" id="TET80958.1"/>
    </source>
</evidence>
<evidence type="ECO:0000313" key="4">
    <source>
        <dbReference type="Proteomes" id="UP000315534"/>
    </source>
</evidence>
<dbReference type="Pfam" id="PF13860">
    <property type="entry name" value="FlgD_ig"/>
    <property type="match status" value="1"/>
</dbReference>
<evidence type="ECO:0000259" key="2">
    <source>
        <dbReference type="Pfam" id="PF13860"/>
    </source>
</evidence>